<reference evidence="3" key="1">
    <citation type="submission" date="2021-05" db="EMBL/GenBank/DDBJ databases">
        <authorList>
            <person name="Tigano A."/>
        </authorList>
    </citation>
    <scope>NUCLEOTIDE SEQUENCE</scope>
</reference>
<name>A0A8S4AJL1_9TELE</name>
<protein>
    <submittedName>
        <fullName evidence="3">(Atlantic silverside) hypothetical protein</fullName>
    </submittedName>
</protein>
<feature type="non-terminal residue" evidence="3">
    <location>
        <position position="1"/>
    </location>
</feature>
<comment type="caution">
    <text evidence="3">The sequence shown here is derived from an EMBL/GenBank/DDBJ whole genome shotgun (WGS) entry which is preliminary data.</text>
</comment>
<dbReference type="EMBL" id="CAJRST010004446">
    <property type="protein sequence ID" value="CAG5878097.1"/>
    <property type="molecule type" value="Genomic_DNA"/>
</dbReference>
<keyword evidence="2" id="KW-1133">Transmembrane helix</keyword>
<dbReference type="AlphaFoldDB" id="A0A8S4AJL1"/>
<proteinExistence type="predicted"/>
<feature type="compositionally biased region" description="Acidic residues" evidence="1">
    <location>
        <begin position="194"/>
        <end position="203"/>
    </location>
</feature>
<keyword evidence="2" id="KW-0472">Membrane</keyword>
<keyword evidence="2" id="KW-0812">Transmembrane</keyword>
<organism evidence="3 4">
    <name type="scientific">Menidia menidia</name>
    <name type="common">Atlantic silverside</name>
    <dbReference type="NCBI Taxonomy" id="238744"/>
    <lineage>
        <taxon>Eukaryota</taxon>
        <taxon>Metazoa</taxon>
        <taxon>Chordata</taxon>
        <taxon>Craniata</taxon>
        <taxon>Vertebrata</taxon>
        <taxon>Euteleostomi</taxon>
        <taxon>Actinopterygii</taxon>
        <taxon>Neopterygii</taxon>
        <taxon>Teleostei</taxon>
        <taxon>Neoteleostei</taxon>
        <taxon>Acanthomorphata</taxon>
        <taxon>Ovalentaria</taxon>
        <taxon>Atherinomorphae</taxon>
        <taxon>Atheriniformes</taxon>
        <taxon>Atherinopsidae</taxon>
        <taxon>Menidiinae</taxon>
        <taxon>Menidia</taxon>
    </lineage>
</organism>
<accession>A0A8S4AJL1</accession>
<feature type="region of interest" description="Disordered" evidence="1">
    <location>
        <begin position="66"/>
        <end position="97"/>
    </location>
</feature>
<feature type="transmembrane region" description="Helical" evidence="2">
    <location>
        <begin position="109"/>
        <end position="133"/>
    </location>
</feature>
<feature type="region of interest" description="Disordered" evidence="1">
    <location>
        <begin position="178"/>
        <end position="252"/>
    </location>
</feature>
<evidence type="ECO:0000313" key="3">
    <source>
        <dbReference type="EMBL" id="CAG5878097.1"/>
    </source>
</evidence>
<feature type="compositionally biased region" description="Polar residues" evidence="1">
    <location>
        <begin position="178"/>
        <end position="189"/>
    </location>
</feature>
<feature type="compositionally biased region" description="Polar residues" evidence="1">
    <location>
        <begin position="66"/>
        <end position="76"/>
    </location>
</feature>
<evidence type="ECO:0000256" key="1">
    <source>
        <dbReference type="SAM" id="MobiDB-lite"/>
    </source>
</evidence>
<gene>
    <name evidence="3" type="ORF">MMEN_LOCUS5506</name>
</gene>
<feature type="compositionally biased region" description="Pro residues" evidence="1">
    <location>
        <begin position="86"/>
        <end position="95"/>
    </location>
</feature>
<sequence length="252" mass="26774">GVHTHSHKFLLFLRPHHHQQSTCQLKTSMNSLLNSKVLLGVVLFIQLCACFSQTLSSVTSAAPDESTTATHMVASTESDEQMTTPGPGPRPPQTTAPPLLQRLMEESSLMVLVCCGLIVACALLLMSTIALLCKVCRLRRRLKLTDGDGDPVSCAEYRVGKNGPGTDSKETAVLMTEMSQTNQEGSNGTAVEDGGMEDGEEREVGDPPNSEEAFKPAADGGNPSSSEPEQEEAPPPAVASSPEGPEESKDVE</sequence>
<dbReference type="OrthoDB" id="8447605at2759"/>
<dbReference type="Proteomes" id="UP000677803">
    <property type="component" value="Unassembled WGS sequence"/>
</dbReference>
<evidence type="ECO:0000256" key="2">
    <source>
        <dbReference type="SAM" id="Phobius"/>
    </source>
</evidence>
<keyword evidence="4" id="KW-1185">Reference proteome</keyword>
<evidence type="ECO:0000313" key="4">
    <source>
        <dbReference type="Proteomes" id="UP000677803"/>
    </source>
</evidence>